<dbReference type="EMBL" id="UINC01013345">
    <property type="protein sequence ID" value="SVA57729.1"/>
    <property type="molecule type" value="Genomic_DNA"/>
</dbReference>
<feature type="domain" description="EamA" evidence="6">
    <location>
        <begin position="152"/>
        <end position="278"/>
    </location>
</feature>
<keyword evidence="4 5" id="KW-0472">Membrane</keyword>
<dbReference type="SUPFAM" id="SSF103481">
    <property type="entry name" value="Multidrug resistance efflux transporter EmrE"/>
    <property type="match status" value="2"/>
</dbReference>
<feature type="transmembrane region" description="Helical" evidence="5">
    <location>
        <begin position="146"/>
        <end position="166"/>
    </location>
</feature>
<feature type="transmembrane region" description="Helical" evidence="5">
    <location>
        <begin position="73"/>
        <end position="94"/>
    </location>
</feature>
<dbReference type="PANTHER" id="PTHR22911">
    <property type="entry name" value="ACYL-MALONYL CONDENSING ENZYME-RELATED"/>
    <property type="match status" value="1"/>
</dbReference>
<name>A0A381WYV9_9ZZZZ</name>
<evidence type="ECO:0000256" key="4">
    <source>
        <dbReference type="ARBA" id="ARBA00023136"/>
    </source>
</evidence>
<comment type="subcellular location">
    <subcellularLocation>
        <location evidence="1">Membrane</location>
        <topology evidence="1">Multi-pass membrane protein</topology>
    </subcellularLocation>
</comment>
<accession>A0A381WYV9</accession>
<evidence type="ECO:0000256" key="1">
    <source>
        <dbReference type="ARBA" id="ARBA00004141"/>
    </source>
</evidence>
<dbReference type="InterPro" id="IPR000620">
    <property type="entry name" value="EamA_dom"/>
</dbReference>
<proteinExistence type="predicted"/>
<gene>
    <name evidence="7" type="ORF">METZ01_LOCUS110583</name>
</gene>
<organism evidence="7">
    <name type="scientific">marine metagenome</name>
    <dbReference type="NCBI Taxonomy" id="408172"/>
    <lineage>
        <taxon>unclassified sequences</taxon>
        <taxon>metagenomes</taxon>
        <taxon>ecological metagenomes</taxon>
    </lineage>
</organism>
<dbReference type="GO" id="GO:0016020">
    <property type="term" value="C:membrane"/>
    <property type="evidence" value="ECO:0007669"/>
    <property type="project" value="UniProtKB-SubCell"/>
</dbReference>
<feature type="transmembrane region" description="Helical" evidence="5">
    <location>
        <begin position="262"/>
        <end position="280"/>
    </location>
</feature>
<protein>
    <recommendedName>
        <fullName evidence="6">EamA domain-containing protein</fullName>
    </recommendedName>
</protein>
<feature type="transmembrane region" description="Helical" evidence="5">
    <location>
        <begin position="41"/>
        <end position="61"/>
    </location>
</feature>
<dbReference type="AlphaFoldDB" id="A0A381WYV9"/>
<dbReference type="Pfam" id="PF00892">
    <property type="entry name" value="EamA"/>
    <property type="match status" value="2"/>
</dbReference>
<evidence type="ECO:0000256" key="2">
    <source>
        <dbReference type="ARBA" id="ARBA00022692"/>
    </source>
</evidence>
<dbReference type="Gene3D" id="1.10.3730.20">
    <property type="match status" value="1"/>
</dbReference>
<dbReference type="PANTHER" id="PTHR22911:SF6">
    <property type="entry name" value="SOLUTE CARRIER FAMILY 35 MEMBER G1"/>
    <property type="match status" value="1"/>
</dbReference>
<feature type="transmembrane region" description="Helical" evidence="5">
    <location>
        <begin position="236"/>
        <end position="256"/>
    </location>
</feature>
<dbReference type="InterPro" id="IPR037185">
    <property type="entry name" value="EmrE-like"/>
</dbReference>
<feature type="transmembrane region" description="Helical" evidence="5">
    <location>
        <begin position="123"/>
        <end position="140"/>
    </location>
</feature>
<sequence length="288" mass="31787">MISLNKNIMGIIFMTLGMFCLSVNDVVVKGLNISFPVWEVIFFRAFSGILVSFVLIFIFGWKSLKTKKPIRHFVRAFSAVGCVIFYFFGLKFLLLSENIAIVHSAPIFAALLAVPILGERLGIHRITAIVIGFIGVIIIVKPGTDVFKLVSILPLISALFMASVYLSTRSLMNTDSSIAIIFYYSLALLITSIVFFPSDFAMPNIVQLIPLMSLGVMGSLGHYFMSQAAKNAEVVVISPFEYSSFIFVGIMGYIFYNEVPSISIIIGGILIILGGVYIAYREQKVSNI</sequence>
<feature type="domain" description="EamA" evidence="6">
    <location>
        <begin position="9"/>
        <end position="140"/>
    </location>
</feature>
<keyword evidence="2 5" id="KW-0812">Transmembrane</keyword>
<evidence type="ECO:0000256" key="5">
    <source>
        <dbReference type="SAM" id="Phobius"/>
    </source>
</evidence>
<feature type="transmembrane region" description="Helical" evidence="5">
    <location>
        <begin position="204"/>
        <end position="224"/>
    </location>
</feature>
<evidence type="ECO:0000313" key="7">
    <source>
        <dbReference type="EMBL" id="SVA57729.1"/>
    </source>
</evidence>
<keyword evidence="3 5" id="KW-1133">Transmembrane helix</keyword>
<feature type="transmembrane region" description="Helical" evidence="5">
    <location>
        <begin position="178"/>
        <end position="198"/>
    </location>
</feature>
<feature type="transmembrane region" description="Helical" evidence="5">
    <location>
        <begin position="100"/>
        <end position="118"/>
    </location>
</feature>
<evidence type="ECO:0000259" key="6">
    <source>
        <dbReference type="Pfam" id="PF00892"/>
    </source>
</evidence>
<evidence type="ECO:0000256" key="3">
    <source>
        <dbReference type="ARBA" id="ARBA00022989"/>
    </source>
</evidence>
<reference evidence="7" key="1">
    <citation type="submission" date="2018-05" db="EMBL/GenBank/DDBJ databases">
        <authorList>
            <person name="Lanie J.A."/>
            <person name="Ng W.-L."/>
            <person name="Kazmierczak K.M."/>
            <person name="Andrzejewski T.M."/>
            <person name="Davidsen T.M."/>
            <person name="Wayne K.J."/>
            <person name="Tettelin H."/>
            <person name="Glass J.I."/>
            <person name="Rusch D."/>
            <person name="Podicherti R."/>
            <person name="Tsui H.-C.T."/>
            <person name="Winkler M.E."/>
        </authorList>
    </citation>
    <scope>NUCLEOTIDE SEQUENCE</scope>
</reference>